<dbReference type="InterPro" id="IPR036760">
    <property type="entry name" value="SspB-like_sf"/>
</dbReference>
<proteinExistence type="predicted"/>
<name>A0A6P1NEK3_9PROT</name>
<dbReference type="Proteomes" id="UP000463975">
    <property type="component" value="Chromosome"/>
</dbReference>
<dbReference type="AlphaFoldDB" id="A0A6P1NEK3"/>
<dbReference type="RefSeq" id="WP_160618058.1">
    <property type="nucleotide sequence ID" value="NZ_CP047652.1"/>
</dbReference>
<reference evidence="1 2" key="1">
    <citation type="submission" date="2020-01" db="EMBL/GenBank/DDBJ databases">
        <title>Genome sequencing of strain KACC 21507.</title>
        <authorList>
            <person name="Heo J."/>
            <person name="Kim S.-J."/>
            <person name="Kim J.-S."/>
            <person name="Hong S.-B."/>
            <person name="Kwon S.-W."/>
        </authorList>
    </citation>
    <scope>NUCLEOTIDE SEQUENCE [LARGE SCALE GENOMIC DNA]</scope>
    <source>
        <strain evidence="1 2">KACC 21507</strain>
    </source>
</reference>
<evidence type="ECO:0000313" key="2">
    <source>
        <dbReference type="Proteomes" id="UP000463975"/>
    </source>
</evidence>
<evidence type="ECO:0008006" key="3">
    <source>
        <dbReference type="Google" id="ProtNLM"/>
    </source>
</evidence>
<sequence>MTDDFNGPDDFDPTTPDSLIPYETWLENAHRNVMLDALEYVSRNGLAGEHHFYITFLTNLTGVDIPQRLKDRYPREMTIVLQHQFKNLNVDRQNKTMSVGLSFGGIPSTLTIPINAIIAFADPHVQFGLRFSAPTFSEDDNTEALPSTEDRDSVTMIHDLQPSSIEAKKTPISPEKRQEAEVVSLAAFRKRHPSTEDNTPNGNT</sequence>
<evidence type="ECO:0000313" key="1">
    <source>
        <dbReference type="EMBL" id="QHI94980.1"/>
    </source>
</evidence>
<organism evidence="1 2">
    <name type="scientific">Aristophania vespae</name>
    <dbReference type="NCBI Taxonomy" id="2697033"/>
    <lineage>
        <taxon>Bacteria</taxon>
        <taxon>Pseudomonadati</taxon>
        <taxon>Pseudomonadota</taxon>
        <taxon>Alphaproteobacteria</taxon>
        <taxon>Acetobacterales</taxon>
        <taxon>Acetobacteraceae</taxon>
        <taxon>Aristophania</taxon>
    </lineage>
</organism>
<keyword evidence="2" id="KW-1185">Reference proteome</keyword>
<dbReference type="InterPro" id="IPR007481">
    <property type="entry name" value="SspB"/>
</dbReference>
<dbReference type="SUPFAM" id="SSF101738">
    <property type="entry name" value="SspB-like"/>
    <property type="match status" value="1"/>
</dbReference>
<dbReference type="KEGG" id="bomb:GT348_00355"/>
<accession>A0A6P1NEK3</accession>
<dbReference type="EMBL" id="CP047652">
    <property type="protein sequence ID" value="QHI94980.1"/>
    <property type="molecule type" value="Genomic_DNA"/>
</dbReference>
<dbReference type="Gene3D" id="2.30.30.220">
    <property type="entry name" value="SspB-like"/>
    <property type="match status" value="1"/>
</dbReference>
<dbReference type="Pfam" id="PF04386">
    <property type="entry name" value="SspB"/>
    <property type="match status" value="1"/>
</dbReference>
<gene>
    <name evidence="1" type="ORF">GT348_00355</name>
</gene>
<protein>
    <recommendedName>
        <fullName evidence="3">Stringent starvation protein B</fullName>
    </recommendedName>
</protein>